<feature type="binding site" evidence="9">
    <location>
        <position position="221"/>
    </location>
    <ligand>
        <name>[4Fe-4S] cluster</name>
        <dbReference type="ChEBI" id="CHEBI:49883"/>
    </ligand>
</feature>
<evidence type="ECO:0000259" key="11">
    <source>
        <dbReference type="Pfam" id="PF00920"/>
    </source>
</evidence>
<feature type="binding site" evidence="9">
    <location>
        <position position="154"/>
    </location>
    <ligand>
        <name>[4Fe-4S] cluster</name>
        <dbReference type="ChEBI" id="CHEBI:49883"/>
    </ligand>
</feature>
<evidence type="ECO:0000256" key="1">
    <source>
        <dbReference type="ARBA" id="ARBA00006486"/>
    </source>
</evidence>
<comment type="pathway">
    <text evidence="9">Carbohydrate metabolism; Entner-Doudoroff pathway.</text>
</comment>
<dbReference type="EMBL" id="CP035467">
    <property type="protein sequence ID" value="QCW81871.1"/>
    <property type="molecule type" value="Genomic_DNA"/>
</dbReference>
<evidence type="ECO:0000256" key="4">
    <source>
        <dbReference type="ARBA" id="ARBA00023004"/>
    </source>
</evidence>
<dbReference type="InterPro" id="IPR037237">
    <property type="entry name" value="IlvD/EDD_N"/>
</dbReference>
<dbReference type="GO" id="GO:0046872">
    <property type="term" value="F:metal ion binding"/>
    <property type="evidence" value="ECO:0007669"/>
    <property type="project" value="UniProtKB-KW"/>
</dbReference>
<dbReference type="Pfam" id="PF00920">
    <property type="entry name" value="ILVD_EDD_N"/>
    <property type="match status" value="1"/>
</dbReference>
<feature type="domain" description="Dihydroxy-acid/6-phosphogluconate dehydratase N-terminal" evidence="11">
    <location>
        <begin position="65"/>
        <end position="377"/>
    </location>
</feature>
<dbReference type="NCBIfam" id="TIGR01196">
    <property type="entry name" value="edd"/>
    <property type="match status" value="1"/>
</dbReference>
<evidence type="ECO:0000256" key="9">
    <source>
        <dbReference type="HAMAP-Rule" id="MF_02094"/>
    </source>
</evidence>
<evidence type="ECO:0000256" key="2">
    <source>
        <dbReference type="ARBA" id="ARBA00022485"/>
    </source>
</evidence>
<dbReference type="InterPro" id="IPR000581">
    <property type="entry name" value="ILV_EDD_N"/>
</dbReference>
<keyword evidence="5 9" id="KW-0411">Iron-sulfur</keyword>
<dbReference type="STRING" id="675511.GCA_000341735_01791"/>
<dbReference type="FunFam" id="3.50.30.80:FF:000001">
    <property type="entry name" value="Dihydroxy-acid dehydratase"/>
    <property type="match status" value="1"/>
</dbReference>
<keyword evidence="6 9" id="KW-0311">Gluconate utilization</keyword>
<reference evidence="14" key="1">
    <citation type="journal article" date="2019" name="J. Bacteriol.">
        <title>A Mutagenic Screen Identifies a TonB-Dependent Receptor Required for the Lanthanide Metal Switch in the Type I Methanotroph 'Methylotuvimicrobium buryatense' 5GB1C.</title>
        <authorList>
            <person name="Groom J.D."/>
            <person name="Ford S.M."/>
            <person name="Pesesky M.W."/>
            <person name="Lidstrom M.E."/>
        </authorList>
    </citation>
    <scope>NUCLEOTIDE SEQUENCE [LARGE SCALE GENOMIC DNA]</scope>
    <source>
        <strain evidence="14">5GB1C</strain>
    </source>
</reference>
<dbReference type="HAMAP" id="MF_02094">
    <property type="entry name" value="Edd"/>
    <property type="match status" value="1"/>
</dbReference>
<comment type="similarity">
    <text evidence="1 9">Belongs to the IlvD/Edd family.</text>
</comment>
<dbReference type="InterPro" id="IPR056740">
    <property type="entry name" value="ILV_EDD_C"/>
</dbReference>
<dbReference type="InterPro" id="IPR004786">
    <property type="entry name" value="6-phosphgluc_deHydtase"/>
</dbReference>
<name>A0A4P9UNS3_METBY</name>
<dbReference type="GO" id="GO:0009255">
    <property type="term" value="P:Entner-Doudoroff pathway through 6-phosphogluconate"/>
    <property type="evidence" value="ECO:0007669"/>
    <property type="project" value="UniProtKB-UniRule"/>
</dbReference>
<dbReference type="KEGG" id="mbur:EQU24_06110"/>
<comment type="catalytic activity">
    <reaction evidence="9">
        <text>6-phospho-D-gluconate = 2-dehydro-3-deoxy-6-phospho-D-gluconate + H2O</text>
        <dbReference type="Rhea" id="RHEA:17277"/>
        <dbReference type="ChEBI" id="CHEBI:15377"/>
        <dbReference type="ChEBI" id="CHEBI:57569"/>
        <dbReference type="ChEBI" id="CHEBI:58759"/>
        <dbReference type="EC" id="4.2.1.12"/>
    </reaction>
</comment>
<dbReference type="SUPFAM" id="SSF52016">
    <property type="entry name" value="LeuD/IlvD-like"/>
    <property type="match status" value="1"/>
</dbReference>
<proteinExistence type="inferred from homology"/>
<evidence type="ECO:0000256" key="5">
    <source>
        <dbReference type="ARBA" id="ARBA00023014"/>
    </source>
</evidence>
<comment type="cofactor">
    <cofactor evidence="9">
        <name>[4Fe-4S] cluster</name>
        <dbReference type="ChEBI" id="CHEBI:49883"/>
    </cofactor>
    <text evidence="9">Binds 1 [4Fe-4S] cluster.</text>
</comment>
<evidence type="ECO:0000256" key="7">
    <source>
        <dbReference type="ARBA" id="ARBA00023239"/>
    </source>
</evidence>
<dbReference type="Proteomes" id="UP000305881">
    <property type="component" value="Chromosome"/>
</dbReference>
<evidence type="ECO:0000256" key="10">
    <source>
        <dbReference type="NCBIfam" id="TIGR01196"/>
    </source>
</evidence>
<evidence type="ECO:0000256" key="6">
    <source>
        <dbReference type="ARBA" id="ARBA00023064"/>
    </source>
</evidence>
<dbReference type="GO" id="GO:0005829">
    <property type="term" value="C:cytosol"/>
    <property type="evidence" value="ECO:0007669"/>
    <property type="project" value="TreeGrafter"/>
</dbReference>
<dbReference type="GO" id="GO:0004456">
    <property type="term" value="F:phosphogluconate dehydratase activity"/>
    <property type="evidence" value="ECO:0007669"/>
    <property type="project" value="UniProtKB-UniRule"/>
</dbReference>
<evidence type="ECO:0000313" key="13">
    <source>
        <dbReference type="EMBL" id="QCW81871.1"/>
    </source>
</evidence>
<evidence type="ECO:0000259" key="12">
    <source>
        <dbReference type="Pfam" id="PF24877"/>
    </source>
</evidence>
<dbReference type="UniPathway" id="UPA00226"/>
<sequence length="606" mass="64736">MHPILNSVTEEIIERSRESRALYLARIDSAVKKGPHRSALGCGNLAHGFAACAASEKADLAGDQKANVAIVSAYNDMLSAHEPYKDFPNLIKAAAKEAGGIAQFAGGVPAMCDGVTQGQPGMELSLFSRDVIAMSTAISLSHDMFDAALYLGVCDKIVPGLLMGALSFGHLPAVFVPAGPMTSGITNKEKARTRQQYAEGKIGRKELLESESKAYHGPGTCTFYGTANSNQMMVEIMGLHLPGSSFINPYTPLRDELTKAATKQVLKFTALGNDFRPIGHVIDEKAIVNAIVGLLATGGSTNHTMHLVAIARTAGIVINWDDFDNLSKVVPLIAKIYPNGPADVNHFQAAGGMGVLIGELLRNGLLHEDIITVADKQGMQNYTQEPKLIDGQLTWEPCPATSLDPEVLCTVEKPFAKSGGLHVMHGNLGRGISKVSAVKEEHQIVEAPAVVFDDQDDLMAAFKRGELEKDFIAVIRFQGPKSNGMPELHKLTPPLGLLQDKGFKVALVTDGRMSGASGKVPSAIHMCPECADGGPLAKVRNGDMIRLNAQTGEINVLIDNTEFNARRPAANHAKDHHHGMGRELFAGFRLNASSAETGATNVFIND</sequence>
<evidence type="ECO:0000313" key="14">
    <source>
        <dbReference type="Proteomes" id="UP000305881"/>
    </source>
</evidence>
<dbReference type="PANTHER" id="PTHR43661:SF1">
    <property type="entry name" value="PHOSPHOGLUCONATE DEHYDRATASE"/>
    <property type="match status" value="1"/>
</dbReference>
<organism evidence="13 14">
    <name type="scientific">Methylotuvimicrobium buryatense</name>
    <name type="common">Methylomicrobium buryatense</name>
    <dbReference type="NCBI Taxonomy" id="95641"/>
    <lineage>
        <taxon>Bacteria</taxon>
        <taxon>Pseudomonadati</taxon>
        <taxon>Pseudomonadota</taxon>
        <taxon>Gammaproteobacteria</taxon>
        <taxon>Methylococcales</taxon>
        <taxon>Methylococcaceae</taxon>
        <taxon>Methylotuvimicrobium</taxon>
    </lineage>
</organism>
<dbReference type="OrthoDB" id="9807077at2"/>
<keyword evidence="4 9" id="KW-0408">Iron</keyword>
<dbReference type="Gene3D" id="3.50.30.80">
    <property type="entry name" value="IlvD/EDD C-terminal domain-like"/>
    <property type="match status" value="1"/>
</dbReference>
<dbReference type="Pfam" id="PF24877">
    <property type="entry name" value="ILV_EDD_C"/>
    <property type="match status" value="1"/>
</dbReference>
<keyword evidence="14" id="KW-1185">Reference proteome</keyword>
<gene>
    <name evidence="9" type="primary">edd</name>
    <name evidence="13" type="ORF">EQU24_06110</name>
</gene>
<dbReference type="PROSITE" id="PS00887">
    <property type="entry name" value="ILVD_EDD_2"/>
    <property type="match status" value="1"/>
</dbReference>
<dbReference type="GO" id="GO:0051539">
    <property type="term" value="F:4 iron, 4 sulfur cluster binding"/>
    <property type="evidence" value="ECO:0007669"/>
    <property type="project" value="UniProtKB-UniRule"/>
</dbReference>
<keyword evidence="3 9" id="KW-0479">Metal-binding</keyword>
<comment type="function">
    <text evidence="9">Catalyzes the dehydration of 6-phospho-D-gluconate to 2-dehydro-3-deoxy-6-phospho-D-gluconate.</text>
</comment>
<protein>
    <recommendedName>
        <fullName evidence="9 10">Phosphogluconate dehydratase</fullName>
        <ecNumber evidence="9 10">4.2.1.12</ecNumber>
    </recommendedName>
</protein>
<accession>A0A4P9UNS3</accession>
<evidence type="ECO:0000256" key="8">
    <source>
        <dbReference type="ARBA" id="ARBA00023277"/>
    </source>
</evidence>
<keyword evidence="7 9" id="KW-0456">Lyase</keyword>
<dbReference type="InterPro" id="IPR042096">
    <property type="entry name" value="Dihydro-acid_dehy_C"/>
</dbReference>
<keyword evidence="2 9" id="KW-0004">4Fe-4S</keyword>
<dbReference type="RefSeq" id="WP_017840337.1">
    <property type="nucleotide sequence ID" value="NZ_CP035467.1"/>
</dbReference>
<dbReference type="EC" id="4.2.1.12" evidence="9 10"/>
<dbReference type="AlphaFoldDB" id="A0A4P9UNS3"/>
<dbReference type="PANTHER" id="PTHR43661">
    <property type="entry name" value="D-XYLONATE DEHYDRATASE"/>
    <property type="match status" value="1"/>
</dbReference>
<dbReference type="InterPro" id="IPR020558">
    <property type="entry name" value="DiOHA_6PGluconate_deHydtase_CS"/>
</dbReference>
<keyword evidence="8 9" id="KW-0119">Carbohydrate metabolism</keyword>
<dbReference type="GO" id="GO:0019521">
    <property type="term" value="P:D-gluconate metabolic process"/>
    <property type="evidence" value="ECO:0007669"/>
    <property type="project" value="UniProtKB-KW"/>
</dbReference>
<evidence type="ECO:0000256" key="3">
    <source>
        <dbReference type="ARBA" id="ARBA00022723"/>
    </source>
</evidence>
<dbReference type="SUPFAM" id="SSF143975">
    <property type="entry name" value="IlvD/EDD N-terminal domain-like"/>
    <property type="match status" value="1"/>
</dbReference>
<feature type="domain" description="Dihydroxy-acid/6-phosphogluconate dehydratase C-terminal" evidence="12">
    <location>
        <begin position="406"/>
        <end position="599"/>
    </location>
</feature>
<dbReference type="PROSITE" id="PS00886">
    <property type="entry name" value="ILVD_EDD_1"/>
    <property type="match status" value="1"/>
</dbReference>